<keyword evidence="1" id="KW-0812">Transmembrane</keyword>
<keyword evidence="1" id="KW-1133">Transmembrane helix</keyword>
<feature type="transmembrane region" description="Helical" evidence="1">
    <location>
        <begin position="31"/>
        <end position="54"/>
    </location>
</feature>
<keyword evidence="3" id="KW-1185">Reference proteome</keyword>
<gene>
    <name evidence="2" type="ORF">GCM10017559_49960</name>
</gene>
<accession>A0ABP6KNZ8</accession>
<evidence type="ECO:0000313" key="3">
    <source>
        <dbReference type="Proteomes" id="UP001499930"/>
    </source>
</evidence>
<keyword evidence="1" id="KW-0472">Membrane</keyword>
<dbReference type="EMBL" id="BAAAWD010000014">
    <property type="protein sequence ID" value="GAA3019726.1"/>
    <property type="molecule type" value="Genomic_DNA"/>
</dbReference>
<evidence type="ECO:0000256" key="1">
    <source>
        <dbReference type="SAM" id="Phobius"/>
    </source>
</evidence>
<reference evidence="3" key="1">
    <citation type="journal article" date="2019" name="Int. J. Syst. Evol. Microbiol.">
        <title>The Global Catalogue of Microorganisms (GCM) 10K type strain sequencing project: providing services to taxonomists for standard genome sequencing and annotation.</title>
        <authorList>
            <consortium name="The Broad Institute Genomics Platform"/>
            <consortium name="The Broad Institute Genome Sequencing Center for Infectious Disease"/>
            <person name="Wu L."/>
            <person name="Ma J."/>
        </authorList>
    </citation>
    <scope>NUCLEOTIDE SEQUENCE [LARGE SCALE GENOMIC DNA]</scope>
    <source>
        <strain evidence="3">JCM 3106</strain>
    </source>
</reference>
<dbReference type="Proteomes" id="UP001499930">
    <property type="component" value="Unassembled WGS sequence"/>
</dbReference>
<protein>
    <submittedName>
        <fullName evidence="2">Uncharacterized protein</fullName>
    </submittedName>
</protein>
<proteinExistence type="predicted"/>
<comment type="caution">
    <text evidence="2">The sequence shown here is derived from an EMBL/GenBank/DDBJ whole genome shotgun (WGS) entry which is preliminary data.</text>
</comment>
<evidence type="ECO:0000313" key="2">
    <source>
        <dbReference type="EMBL" id="GAA3019726.1"/>
    </source>
</evidence>
<name>A0ABP6KNZ8_9ACTN</name>
<organism evidence="2 3">
    <name type="scientific">Streptosporangium longisporum</name>
    <dbReference type="NCBI Taxonomy" id="46187"/>
    <lineage>
        <taxon>Bacteria</taxon>
        <taxon>Bacillati</taxon>
        <taxon>Actinomycetota</taxon>
        <taxon>Actinomycetes</taxon>
        <taxon>Streptosporangiales</taxon>
        <taxon>Streptosporangiaceae</taxon>
        <taxon>Streptosporangium</taxon>
    </lineage>
</organism>
<sequence>MTRYGRLAALATTAAGAPAIAWVVHPILCGAIVSLQTTIGLFIIGVALFGSARLSERAFRLLRWAADRPEPPKRRPR</sequence>